<comment type="caution">
    <text evidence="1">The sequence shown here is derived from an EMBL/GenBank/DDBJ whole genome shotgun (WGS) entry which is preliminary data.</text>
</comment>
<sequence>MSAPVTEVTRPGPFRPVPAFYTRKQVARSTCAGERGRTGTDAHVLAAL</sequence>
<gene>
    <name evidence="1" type="ORF">GCM10009809_04070</name>
</gene>
<reference evidence="1 2" key="1">
    <citation type="journal article" date="2019" name="Int. J. Syst. Evol. Microbiol.">
        <title>The Global Catalogue of Microorganisms (GCM) 10K type strain sequencing project: providing services to taxonomists for standard genome sequencing and annotation.</title>
        <authorList>
            <consortium name="The Broad Institute Genomics Platform"/>
            <consortium name="The Broad Institute Genome Sequencing Center for Infectious Disease"/>
            <person name="Wu L."/>
            <person name="Ma J."/>
        </authorList>
    </citation>
    <scope>NUCLEOTIDE SEQUENCE [LARGE SCALE GENOMIC DNA]</scope>
    <source>
        <strain evidence="1 2">JCM 15589</strain>
    </source>
</reference>
<organism evidence="1 2">
    <name type="scientific">Isoptericola hypogeus</name>
    <dbReference type="NCBI Taxonomy" id="300179"/>
    <lineage>
        <taxon>Bacteria</taxon>
        <taxon>Bacillati</taxon>
        <taxon>Actinomycetota</taxon>
        <taxon>Actinomycetes</taxon>
        <taxon>Micrococcales</taxon>
        <taxon>Promicromonosporaceae</taxon>
        <taxon>Isoptericola</taxon>
    </lineage>
</organism>
<dbReference type="EMBL" id="BAAAPM010000002">
    <property type="protein sequence ID" value="GAA1710891.1"/>
    <property type="molecule type" value="Genomic_DNA"/>
</dbReference>
<accession>A0ABN2ISI5</accession>
<dbReference type="Proteomes" id="UP001501138">
    <property type="component" value="Unassembled WGS sequence"/>
</dbReference>
<name>A0ABN2ISI5_9MICO</name>
<evidence type="ECO:0000313" key="2">
    <source>
        <dbReference type="Proteomes" id="UP001501138"/>
    </source>
</evidence>
<keyword evidence="2" id="KW-1185">Reference proteome</keyword>
<evidence type="ECO:0000313" key="1">
    <source>
        <dbReference type="EMBL" id="GAA1710891.1"/>
    </source>
</evidence>
<proteinExistence type="predicted"/>
<protein>
    <submittedName>
        <fullName evidence="1">Uncharacterized protein</fullName>
    </submittedName>
</protein>